<dbReference type="Gene3D" id="3.40.50.150">
    <property type="entry name" value="Vaccinia Virus protein VP39"/>
    <property type="match status" value="1"/>
</dbReference>
<evidence type="ECO:0000259" key="2">
    <source>
        <dbReference type="Pfam" id="PF13649"/>
    </source>
</evidence>
<protein>
    <submittedName>
        <fullName evidence="3">Methyltransferase domain-containing protein</fullName>
    </submittedName>
</protein>
<proteinExistence type="predicted"/>
<gene>
    <name evidence="3" type="ORF">EDM21_08390</name>
</gene>
<evidence type="ECO:0000313" key="3">
    <source>
        <dbReference type="EMBL" id="MVO99546.1"/>
    </source>
</evidence>
<keyword evidence="4" id="KW-1185">Reference proteome</keyword>
<evidence type="ECO:0000313" key="4">
    <source>
        <dbReference type="Proteomes" id="UP000490800"/>
    </source>
</evidence>
<keyword evidence="1 3" id="KW-0808">Transferase</keyword>
<dbReference type="GO" id="GO:0008168">
    <property type="term" value="F:methyltransferase activity"/>
    <property type="evidence" value="ECO:0007669"/>
    <property type="project" value="UniProtKB-KW"/>
</dbReference>
<dbReference type="InterPro" id="IPR029063">
    <property type="entry name" value="SAM-dependent_MTases_sf"/>
</dbReference>
<name>A0A7X3FH73_9BACL</name>
<sequence length="233" mass="26146">MGCLESRQEISSKFNEVAHAYDQQRRKLIPCFDDFYDTAVSLADVSASSPHILDLGAGTGLFSSMLLRRYPKAKFTLIDLSPKMLEIAKSRFHESADVTYLVEDYTNFAAPGKFDLIISALSIHHLSDTGKRTIYRNAYANLKPGGILINADQVLGATPFIESLYTNNWKSKVEASGLARDELDSAYERTRLDRMSALETQINWLKEIGFSDADCVYKNFNFVVMFGRKRSGG</sequence>
<reference evidence="3 4" key="1">
    <citation type="journal article" date="2019" name="Microorganisms">
        <title>Paenibacillus lutrae sp. nov., A Chitinolytic Species Isolated from A River Otter in Castril Natural Park, Granada, Spain.</title>
        <authorList>
            <person name="Rodriguez M."/>
            <person name="Reina J.C."/>
            <person name="Bejar V."/>
            <person name="Llamas I."/>
        </authorList>
    </citation>
    <scope>NUCLEOTIDE SEQUENCE [LARGE SCALE GENOMIC DNA]</scope>
    <source>
        <strain evidence="3 4">N10</strain>
    </source>
</reference>
<dbReference type="Proteomes" id="UP000490800">
    <property type="component" value="Unassembled WGS sequence"/>
</dbReference>
<accession>A0A7X3FH73</accession>
<dbReference type="PANTHER" id="PTHR43861">
    <property type="entry name" value="TRANS-ACONITATE 2-METHYLTRANSFERASE-RELATED"/>
    <property type="match status" value="1"/>
</dbReference>
<organism evidence="3 4">
    <name type="scientific">Paenibacillus lutrae</name>
    <dbReference type="NCBI Taxonomy" id="2078573"/>
    <lineage>
        <taxon>Bacteria</taxon>
        <taxon>Bacillati</taxon>
        <taxon>Bacillota</taxon>
        <taxon>Bacilli</taxon>
        <taxon>Bacillales</taxon>
        <taxon>Paenibacillaceae</taxon>
        <taxon>Paenibacillus</taxon>
    </lineage>
</organism>
<evidence type="ECO:0000256" key="1">
    <source>
        <dbReference type="ARBA" id="ARBA00022679"/>
    </source>
</evidence>
<comment type="caution">
    <text evidence="3">The sequence shown here is derived from an EMBL/GenBank/DDBJ whole genome shotgun (WGS) entry which is preliminary data.</text>
</comment>
<dbReference type="EMBL" id="RHLK01000003">
    <property type="protein sequence ID" value="MVO99546.1"/>
    <property type="molecule type" value="Genomic_DNA"/>
</dbReference>
<dbReference type="Gene3D" id="6.10.140.280">
    <property type="match status" value="1"/>
</dbReference>
<dbReference type="CDD" id="cd02440">
    <property type="entry name" value="AdoMet_MTases"/>
    <property type="match status" value="1"/>
</dbReference>
<dbReference type="Pfam" id="PF13649">
    <property type="entry name" value="Methyltransf_25"/>
    <property type="match status" value="1"/>
</dbReference>
<feature type="domain" description="Methyltransferase" evidence="2">
    <location>
        <begin position="52"/>
        <end position="146"/>
    </location>
</feature>
<dbReference type="InterPro" id="IPR041698">
    <property type="entry name" value="Methyltransf_25"/>
</dbReference>
<dbReference type="AlphaFoldDB" id="A0A7X3FH73"/>
<keyword evidence="3" id="KW-0489">Methyltransferase</keyword>
<dbReference type="GO" id="GO:0032259">
    <property type="term" value="P:methylation"/>
    <property type="evidence" value="ECO:0007669"/>
    <property type="project" value="UniProtKB-KW"/>
</dbReference>
<dbReference type="SUPFAM" id="SSF53335">
    <property type="entry name" value="S-adenosyl-L-methionine-dependent methyltransferases"/>
    <property type="match status" value="1"/>
</dbReference>